<reference evidence="5" key="2">
    <citation type="submission" date="2025-08" db="UniProtKB">
        <authorList>
            <consortium name="Ensembl"/>
        </authorList>
    </citation>
    <scope>IDENTIFICATION</scope>
</reference>
<dbReference type="EMBL" id="AFYH01163837">
    <property type="status" value="NOT_ANNOTATED_CDS"/>
    <property type="molecule type" value="Genomic_DNA"/>
</dbReference>
<dbReference type="Proteomes" id="UP000008672">
    <property type="component" value="Unassembled WGS sequence"/>
</dbReference>
<accession>H3AP53</accession>
<dbReference type="InterPro" id="IPR027417">
    <property type="entry name" value="P-loop_NTPase"/>
</dbReference>
<dbReference type="EC" id="2.8.2.-" evidence="3"/>
<reference evidence="5" key="3">
    <citation type="submission" date="2025-09" db="UniProtKB">
        <authorList>
            <consortium name="Ensembl"/>
        </authorList>
    </citation>
    <scope>IDENTIFICATION</scope>
</reference>
<dbReference type="AlphaFoldDB" id="H3AP53"/>
<proteinExistence type="inferred from homology"/>
<evidence type="ECO:0000313" key="5">
    <source>
        <dbReference type="Ensembl" id="ENSLACP00000011424.1"/>
    </source>
</evidence>
<dbReference type="InParanoid" id="H3AP53"/>
<dbReference type="InterPro" id="IPR000863">
    <property type="entry name" value="Sulfotransferase_dom"/>
</dbReference>
<keyword evidence="6" id="KW-1185">Reference proteome</keyword>
<dbReference type="PANTHER" id="PTHR11783">
    <property type="entry name" value="SULFOTRANSFERASE SULT"/>
    <property type="match status" value="1"/>
</dbReference>
<protein>
    <recommendedName>
        <fullName evidence="3">Sulfotransferase</fullName>
        <ecNumber evidence="3">2.8.2.-</ecNumber>
    </recommendedName>
</protein>
<dbReference type="Gene3D" id="3.40.50.300">
    <property type="entry name" value="P-loop containing nucleotide triphosphate hydrolases"/>
    <property type="match status" value="1"/>
</dbReference>
<name>H3AP53_LATCH</name>
<keyword evidence="2 3" id="KW-0808">Transferase</keyword>
<dbReference type="SUPFAM" id="SSF52540">
    <property type="entry name" value="P-loop containing nucleoside triphosphate hydrolases"/>
    <property type="match status" value="1"/>
</dbReference>
<evidence type="ECO:0000256" key="1">
    <source>
        <dbReference type="ARBA" id="ARBA00005771"/>
    </source>
</evidence>
<feature type="domain" description="Sulfotransferase" evidence="4">
    <location>
        <begin position="37"/>
        <end position="190"/>
    </location>
</feature>
<dbReference type="Ensembl" id="ENSLACT00000011510.1">
    <property type="protein sequence ID" value="ENSLACP00000011424.1"/>
    <property type="gene ID" value="ENSLACG00000010050.1"/>
</dbReference>
<sequence>FSMEVDYTNYKGYFFPLLSHTHESLSYAENEFQVRDGDTFNITYPKSGSTSWMLEILSLIHTKGDPSWSYSVPNWDRIPWIETKNARKQLEHRPDPRFISSHLPVDIFPKSLFGTKAKVVYTARNPKDVFVSLFYFHHMASFLQNPGTVEGFMDTFLKGEVTYGSWFDHIKGWLAVKDKLDFFFITYEEL</sequence>
<dbReference type="STRING" id="7897.ENSLACP00000011424"/>
<dbReference type="OMA" id="QHESPRT"/>
<evidence type="ECO:0000313" key="6">
    <source>
        <dbReference type="Proteomes" id="UP000008672"/>
    </source>
</evidence>
<dbReference type="GeneTree" id="ENSGT00940000159269"/>
<evidence type="ECO:0000259" key="4">
    <source>
        <dbReference type="Pfam" id="PF00685"/>
    </source>
</evidence>
<comment type="similarity">
    <text evidence="1 3">Belongs to the sulfotransferase 1 family.</text>
</comment>
<dbReference type="EMBL" id="AFYH01163835">
    <property type="status" value="NOT_ANNOTATED_CDS"/>
    <property type="molecule type" value="Genomic_DNA"/>
</dbReference>
<dbReference type="eggNOG" id="KOG1584">
    <property type="taxonomic scope" value="Eukaryota"/>
</dbReference>
<reference evidence="6" key="1">
    <citation type="submission" date="2011-08" db="EMBL/GenBank/DDBJ databases">
        <title>The draft genome of Latimeria chalumnae.</title>
        <authorList>
            <person name="Di Palma F."/>
            <person name="Alfoldi J."/>
            <person name="Johnson J."/>
            <person name="Berlin A."/>
            <person name="Gnerre S."/>
            <person name="Jaffe D."/>
            <person name="MacCallum I."/>
            <person name="Young S."/>
            <person name="Walker B.J."/>
            <person name="Lander E."/>
            <person name="Lindblad-Toh K."/>
        </authorList>
    </citation>
    <scope>NUCLEOTIDE SEQUENCE [LARGE SCALE GENOMIC DNA]</scope>
    <source>
        <strain evidence="6">Wild caught</strain>
    </source>
</reference>
<evidence type="ECO:0000256" key="3">
    <source>
        <dbReference type="RuleBase" id="RU361155"/>
    </source>
</evidence>
<dbReference type="HOGENOM" id="CLU_027239_7_2_1"/>
<dbReference type="Pfam" id="PF00685">
    <property type="entry name" value="Sulfotransfer_1"/>
    <property type="match status" value="1"/>
</dbReference>
<dbReference type="GO" id="GO:0008146">
    <property type="term" value="F:sulfotransferase activity"/>
    <property type="evidence" value="ECO:0007669"/>
    <property type="project" value="InterPro"/>
</dbReference>
<organism evidence="5 6">
    <name type="scientific">Latimeria chalumnae</name>
    <name type="common">Coelacanth</name>
    <dbReference type="NCBI Taxonomy" id="7897"/>
    <lineage>
        <taxon>Eukaryota</taxon>
        <taxon>Metazoa</taxon>
        <taxon>Chordata</taxon>
        <taxon>Craniata</taxon>
        <taxon>Vertebrata</taxon>
        <taxon>Euteleostomi</taxon>
        <taxon>Coelacanthiformes</taxon>
        <taxon>Coelacanthidae</taxon>
        <taxon>Latimeria</taxon>
    </lineage>
</organism>
<evidence type="ECO:0000256" key="2">
    <source>
        <dbReference type="ARBA" id="ARBA00022679"/>
    </source>
</evidence>
<dbReference type="EMBL" id="AFYH01163836">
    <property type="status" value="NOT_ANNOTATED_CDS"/>
    <property type="molecule type" value="Genomic_DNA"/>
</dbReference>